<evidence type="ECO:0000313" key="2">
    <source>
        <dbReference type="Proteomes" id="UP000188993"/>
    </source>
</evidence>
<proteinExistence type="predicted"/>
<dbReference type="Proteomes" id="UP000188993">
    <property type="component" value="Chromosome"/>
</dbReference>
<dbReference type="RefSeq" id="WP_062470236.1">
    <property type="nucleotide sequence ID" value="NZ_BBYN01000018.1"/>
</dbReference>
<sequence>MVKEIYEIKLEHYDEFRDKLFRFFDLYKEFEDKSLLFSALININLGIQDLNQLIDKINQNDVYDSSWYYELIVKGYQILNAFDEIENVFKVVKSGYNDLYGQPDSKDAKKREKQRQKIDFFRALRSLTTAHTLRTTDKAFKKFGMFKGVYLEDVRFKNNSAFKIVDGDVELELRIEEEFSEDGLGEVQYKGIWIEKDIIEPIRIIISKLELVTAKLVKLIQDKENYFKNEKINFPEKVDKLYLKELKAAVIKRYPREIINETYANGETIEYWAIQEIFDFVNWDIEFGDERDLELRSLQNIKGNIICQYANEVQTMQLTHNEMYFLPYGISTKGIDHYASQKIQEYLSESESYPFLDEITSYTNNLTEASNINRVSSETWACLLLLELQPELDNYFKIEWENMTLQEIYWQYLLALNVRQKYTDKS</sequence>
<organism evidence="1 2">
    <name type="scientific">Jeotgalibaca dankookensis</name>
    <dbReference type="NCBI Taxonomy" id="708126"/>
    <lineage>
        <taxon>Bacteria</taxon>
        <taxon>Bacillati</taxon>
        <taxon>Bacillota</taxon>
        <taxon>Bacilli</taxon>
        <taxon>Lactobacillales</taxon>
        <taxon>Carnobacteriaceae</taxon>
        <taxon>Jeotgalibaca</taxon>
    </lineage>
</organism>
<keyword evidence="2" id="KW-1185">Reference proteome</keyword>
<name>A0A1S6IPE1_9LACT</name>
<reference evidence="1 2" key="1">
    <citation type="journal article" date="2014" name="Int. J. Syst. Evol. Microbiol.">
        <title>Jeotgalibaca dankookensis gen. nov., sp. nov., a member of the family Carnobacteriaceae, isolated from seujeot (Korean traditional food).</title>
        <authorList>
            <person name="Lee D.G."/>
            <person name="Trujillo M.E."/>
            <person name="Kang H."/>
            <person name="Ahn T.Y."/>
        </authorList>
    </citation>
    <scope>NUCLEOTIDE SEQUENCE [LARGE SCALE GENOMIC DNA]</scope>
    <source>
        <strain evidence="1 2">EX-07</strain>
    </source>
</reference>
<accession>A0A1S6IPE1</accession>
<evidence type="ECO:0000313" key="1">
    <source>
        <dbReference type="EMBL" id="AQS53421.1"/>
    </source>
</evidence>
<protein>
    <submittedName>
        <fullName evidence="1">Uncharacterized protein</fullName>
    </submittedName>
</protein>
<dbReference type="KEGG" id="jda:BW727_101051"/>
<dbReference type="EMBL" id="CP019728">
    <property type="protein sequence ID" value="AQS53421.1"/>
    <property type="molecule type" value="Genomic_DNA"/>
</dbReference>
<dbReference type="STRING" id="708126.BW727_101051"/>
<dbReference type="AlphaFoldDB" id="A0A1S6IPE1"/>
<gene>
    <name evidence="1" type="ORF">BW727_101051</name>
</gene>